<accession>A0A1Z5JSG0</accession>
<sequence length="426" mass="48120">MVSRAYNSASLLKHRIVFLQGQRSKSSDSSARLASSLESANSFWLSLRRRAAIALTQTLSVDDKKALLEKIGGKQLLQPEKLEVTRLQQEDDDPHLLKNSIAEAVAQARMEEAQRQEKKWEKDKEAILREAEKAAMERVASQLRVQKFNQWQQEVGIAKTSSVMEKSAQKDETQEETQSKQEHPILGMAHASLGYKSVHLVSAKDLADIPVWEKQRIYRHDRAKAMAQDKLKTMKLGMPGVITLYEDRDGKLSIIDGQHRVGMMSLLNEQSVEGLDLDNVLVEVYKELAEYGEDHAKDIFLEINKAEPVKLLDMPGVATAKDRTIINRGAQLLMERYPSMFSPSQKCRVPNLNIDNLRDALFAANVIKRHSLTTASALEAWLLEQNAIMEAKYQSDEAKKTVSVSALAKAETHSFYLGLDSSWYYH</sequence>
<protein>
    <submittedName>
        <fullName evidence="3">Uncharacterized protein</fullName>
    </submittedName>
</protein>
<evidence type="ECO:0000313" key="3">
    <source>
        <dbReference type="EMBL" id="GAX16957.1"/>
    </source>
</evidence>
<organism evidence="3 4">
    <name type="scientific">Fistulifera solaris</name>
    <name type="common">Oleaginous diatom</name>
    <dbReference type="NCBI Taxonomy" id="1519565"/>
    <lineage>
        <taxon>Eukaryota</taxon>
        <taxon>Sar</taxon>
        <taxon>Stramenopiles</taxon>
        <taxon>Ochrophyta</taxon>
        <taxon>Bacillariophyta</taxon>
        <taxon>Bacillariophyceae</taxon>
        <taxon>Bacillariophycidae</taxon>
        <taxon>Naviculales</taxon>
        <taxon>Naviculaceae</taxon>
        <taxon>Fistulifera</taxon>
    </lineage>
</organism>
<evidence type="ECO:0000313" key="4">
    <source>
        <dbReference type="Proteomes" id="UP000198406"/>
    </source>
</evidence>
<feature type="compositionally biased region" description="Basic and acidic residues" evidence="2">
    <location>
        <begin position="167"/>
        <end position="181"/>
    </location>
</feature>
<evidence type="ECO:0000256" key="1">
    <source>
        <dbReference type="SAM" id="Coils"/>
    </source>
</evidence>
<dbReference type="Proteomes" id="UP000198406">
    <property type="component" value="Unassembled WGS sequence"/>
</dbReference>
<feature type="region of interest" description="Disordered" evidence="2">
    <location>
        <begin position="162"/>
        <end position="181"/>
    </location>
</feature>
<reference evidence="3 4" key="1">
    <citation type="journal article" date="2015" name="Plant Cell">
        <title>Oil accumulation by the oleaginous diatom Fistulifera solaris as revealed by the genome and transcriptome.</title>
        <authorList>
            <person name="Tanaka T."/>
            <person name="Maeda Y."/>
            <person name="Veluchamy A."/>
            <person name="Tanaka M."/>
            <person name="Abida H."/>
            <person name="Marechal E."/>
            <person name="Bowler C."/>
            <person name="Muto M."/>
            <person name="Sunaga Y."/>
            <person name="Tanaka M."/>
            <person name="Yoshino T."/>
            <person name="Taniguchi T."/>
            <person name="Fukuda Y."/>
            <person name="Nemoto M."/>
            <person name="Matsumoto M."/>
            <person name="Wong P.S."/>
            <person name="Aburatani S."/>
            <person name="Fujibuchi W."/>
        </authorList>
    </citation>
    <scope>NUCLEOTIDE SEQUENCE [LARGE SCALE GENOMIC DNA]</scope>
    <source>
        <strain evidence="3 4">JPCC DA0580</strain>
    </source>
</reference>
<feature type="coiled-coil region" evidence="1">
    <location>
        <begin position="103"/>
        <end position="130"/>
    </location>
</feature>
<dbReference type="OrthoDB" id="204494at2759"/>
<keyword evidence="1" id="KW-0175">Coiled coil</keyword>
<dbReference type="AlphaFoldDB" id="A0A1Z5JSG0"/>
<dbReference type="InParanoid" id="A0A1Z5JSG0"/>
<proteinExistence type="predicted"/>
<comment type="caution">
    <text evidence="3">The sequence shown here is derived from an EMBL/GenBank/DDBJ whole genome shotgun (WGS) entry which is preliminary data.</text>
</comment>
<dbReference type="EMBL" id="BDSP01000111">
    <property type="protein sequence ID" value="GAX16957.1"/>
    <property type="molecule type" value="Genomic_DNA"/>
</dbReference>
<name>A0A1Z5JSG0_FISSO</name>
<gene>
    <name evidence="3" type="ORF">FisN_5Hh335</name>
</gene>
<evidence type="ECO:0000256" key="2">
    <source>
        <dbReference type="SAM" id="MobiDB-lite"/>
    </source>
</evidence>
<keyword evidence="4" id="KW-1185">Reference proteome</keyword>